<evidence type="ECO:0000313" key="2">
    <source>
        <dbReference type="Proteomes" id="UP000075243"/>
    </source>
</evidence>
<dbReference type="Proteomes" id="UP000075243">
    <property type="component" value="Unassembled WGS sequence"/>
</dbReference>
<dbReference type="AlphaFoldDB" id="A0A151QP18"/>
<sequence length="136" mass="15269">MEEVDKEILETFRKVEVNIPLLDAIKQIPRYAKFLKDLCTHKRKLKGNERICMGRNVSALIGKSVPHIPKKCKDPGTFCVPCIISNNKFENAMLDLGASINVMPLSIFNYLSLGTLQPTGWSFSWPIGVLPTPQVL</sequence>
<protein>
    <recommendedName>
        <fullName evidence="3">Aspartic peptidase DDI1-type domain-containing protein</fullName>
    </recommendedName>
</protein>
<dbReference type="EMBL" id="KQ485512">
    <property type="protein sequence ID" value="KYP32002.1"/>
    <property type="molecule type" value="Genomic_DNA"/>
</dbReference>
<organism evidence="1 2">
    <name type="scientific">Cajanus cajan</name>
    <name type="common">Pigeon pea</name>
    <name type="synonym">Cajanus indicus</name>
    <dbReference type="NCBI Taxonomy" id="3821"/>
    <lineage>
        <taxon>Eukaryota</taxon>
        <taxon>Viridiplantae</taxon>
        <taxon>Streptophyta</taxon>
        <taxon>Embryophyta</taxon>
        <taxon>Tracheophyta</taxon>
        <taxon>Spermatophyta</taxon>
        <taxon>Magnoliopsida</taxon>
        <taxon>eudicotyledons</taxon>
        <taxon>Gunneridae</taxon>
        <taxon>Pentapetalae</taxon>
        <taxon>rosids</taxon>
        <taxon>fabids</taxon>
        <taxon>Fabales</taxon>
        <taxon>Fabaceae</taxon>
        <taxon>Papilionoideae</taxon>
        <taxon>50 kb inversion clade</taxon>
        <taxon>NPAAA clade</taxon>
        <taxon>indigoferoid/millettioid clade</taxon>
        <taxon>Phaseoleae</taxon>
        <taxon>Cajanus</taxon>
    </lineage>
</organism>
<keyword evidence="2" id="KW-1185">Reference proteome</keyword>
<reference evidence="1" key="1">
    <citation type="journal article" date="2012" name="Nat. Biotechnol.">
        <title>Draft genome sequence of pigeonpea (Cajanus cajan), an orphan legume crop of resource-poor farmers.</title>
        <authorList>
            <person name="Varshney R.K."/>
            <person name="Chen W."/>
            <person name="Li Y."/>
            <person name="Bharti A.K."/>
            <person name="Saxena R.K."/>
            <person name="Schlueter J.A."/>
            <person name="Donoghue M.T."/>
            <person name="Azam S."/>
            <person name="Fan G."/>
            <person name="Whaley A.M."/>
            <person name="Farmer A.D."/>
            <person name="Sheridan J."/>
            <person name="Iwata A."/>
            <person name="Tuteja R."/>
            <person name="Penmetsa R.V."/>
            <person name="Wu W."/>
            <person name="Upadhyaya H.D."/>
            <person name="Yang S.P."/>
            <person name="Shah T."/>
            <person name="Saxena K.B."/>
            <person name="Michael T."/>
            <person name="McCombie W.R."/>
            <person name="Yang B."/>
            <person name="Zhang G."/>
            <person name="Yang H."/>
            <person name="Wang J."/>
            <person name="Spillane C."/>
            <person name="Cook D.R."/>
            <person name="May G.D."/>
            <person name="Xu X."/>
            <person name="Jackson S.A."/>
        </authorList>
    </citation>
    <scope>NUCLEOTIDE SEQUENCE [LARGE SCALE GENOMIC DNA]</scope>
</reference>
<accession>A0A151QP18</accession>
<evidence type="ECO:0008006" key="3">
    <source>
        <dbReference type="Google" id="ProtNLM"/>
    </source>
</evidence>
<dbReference type="PANTHER" id="PTHR33067">
    <property type="entry name" value="RNA-DIRECTED DNA POLYMERASE-RELATED"/>
    <property type="match status" value="1"/>
</dbReference>
<dbReference type="PANTHER" id="PTHR33067:SF9">
    <property type="entry name" value="RNA-DIRECTED DNA POLYMERASE"/>
    <property type="match status" value="1"/>
</dbReference>
<proteinExistence type="predicted"/>
<evidence type="ECO:0000313" key="1">
    <source>
        <dbReference type="EMBL" id="KYP32002.1"/>
    </source>
</evidence>
<dbReference type="Gene3D" id="2.40.70.10">
    <property type="entry name" value="Acid Proteases"/>
    <property type="match status" value="1"/>
</dbReference>
<gene>
    <name evidence="1" type="ORF">KK1_047423</name>
</gene>
<name>A0A151QP18_CAJCA</name>
<dbReference type="Gramene" id="C.cajan_43698.t">
    <property type="protein sequence ID" value="C.cajan_43698.t.cds1"/>
    <property type="gene ID" value="C.cajan_43698"/>
</dbReference>
<dbReference type="InterPro" id="IPR021109">
    <property type="entry name" value="Peptidase_aspartic_dom_sf"/>
</dbReference>